<comment type="function">
    <text evidence="5">Peptide chain release factor 2 directs the termination of translation in response to the peptide chain termination codons UGA and UAA.</text>
</comment>
<dbReference type="AlphaFoldDB" id="A0A9D2DEH7"/>
<comment type="PTM">
    <text evidence="5">Methylated by PrmC. Methylation increases the termination efficiency of RF2.</text>
</comment>
<evidence type="ECO:0000313" key="8">
    <source>
        <dbReference type="EMBL" id="HIZ15444.1"/>
    </source>
</evidence>
<evidence type="ECO:0000256" key="3">
    <source>
        <dbReference type="ARBA" id="ARBA00022490"/>
    </source>
</evidence>
<dbReference type="Gene3D" id="3.30.160.20">
    <property type="match status" value="1"/>
</dbReference>
<evidence type="ECO:0000256" key="1">
    <source>
        <dbReference type="ARBA" id="ARBA00010835"/>
    </source>
</evidence>
<reference evidence="8" key="2">
    <citation type="submission" date="2021-04" db="EMBL/GenBank/DDBJ databases">
        <authorList>
            <person name="Gilroy R."/>
        </authorList>
    </citation>
    <scope>NUCLEOTIDE SEQUENCE</scope>
    <source>
        <strain evidence="8">ChiHjej11B10-19426</strain>
    </source>
</reference>
<dbReference type="Pfam" id="PF00472">
    <property type="entry name" value="RF-1"/>
    <property type="match status" value="1"/>
</dbReference>
<evidence type="ECO:0000259" key="7">
    <source>
        <dbReference type="PROSITE" id="PS00745"/>
    </source>
</evidence>
<keyword evidence="4 5" id="KW-0648">Protein biosynthesis</keyword>
<dbReference type="Pfam" id="PF03462">
    <property type="entry name" value="PCRF"/>
    <property type="match status" value="1"/>
</dbReference>
<dbReference type="PANTHER" id="PTHR43116:SF3">
    <property type="entry name" value="CLASS I PEPTIDE CHAIN RELEASE FACTOR"/>
    <property type="match status" value="1"/>
</dbReference>
<comment type="subcellular location">
    <subcellularLocation>
        <location evidence="5">Cytoplasm</location>
    </subcellularLocation>
</comment>
<keyword evidence="3 5" id="KW-0963">Cytoplasm</keyword>
<evidence type="ECO:0000256" key="6">
    <source>
        <dbReference type="NCBIfam" id="TIGR00020"/>
    </source>
</evidence>
<proteinExistence type="inferred from homology"/>
<dbReference type="PANTHER" id="PTHR43116">
    <property type="entry name" value="PEPTIDE CHAIN RELEASE FACTOR 2"/>
    <property type="match status" value="1"/>
</dbReference>
<dbReference type="Proteomes" id="UP000824014">
    <property type="component" value="Unassembled WGS sequence"/>
</dbReference>
<feature type="domain" description="Prokaryotic-type class I peptide chain release factors" evidence="7">
    <location>
        <begin position="239"/>
        <end position="255"/>
    </location>
</feature>
<evidence type="ECO:0000313" key="9">
    <source>
        <dbReference type="Proteomes" id="UP000824014"/>
    </source>
</evidence>
<dbReference type="GO" id="GO:0016149">
    <property type="term" value="F:translation release factor activity, codon specific"/>
    <property type="evidence" value="ECO:0007669"/>
    <property type="project" value="UniProtKB-UniRule"/>
</dbReference>
<dbReference type="InterPro" id="IPR005139">
    <property type="entry name" value="PCRF"/>
</dbReference>
<dbReference type="FunFam" id="3.30.160.20:FF:000040">
    <property type="entry name" value="Peptide chain release factor 2"/>
    <property type="match status" value="1"/>
</dbReference>
<protein>
    <recommendedName>
        <fullName evidence="5 6">Peptide chain release factor 2</fullName>
        <shortName evidence="5">RF-2</shortName>
    </recommendedName>
</protein>
<gene>
    <name evidence="5 8" type="primary">prfB</name>
    <name evidence="8" type="ORF">H9816_06000</name>
</gene>
<dbReference type="EMBL" id="DXCC01000018">
    <property type="protein sequence ID" value="HIZ15444.1"/>
    <property type="molecule type" value="Genomic_DNA"/>
</dbReference>
<dbReference type="NCBIfam" id="TIGR00020">
    <property type="entry name" value="prfB"/>
    <property type="match status" value="1"/>
</dbReference>
<keyword evidence="2 5" id="KW-0488">Methylation</keyword>
<sequence>MITTEQIKELERRREALHRHLAIEDKIIELDEEQSKTLAPDFWDKPEEAEKQLKKVAGIKSWIDDYNAICRLCDDLELMPDFVREGGATEEELDALYAETVEKIEALEMRNMLRGEEDKMGAIMDINSGAGGTESLDWASMLLRMYTRWGERNGYKVRVADMQAGEEVGVKSATLEFEGDYAYGFLKSENGVHRMVRLSPFNANNKRQTTFASVFVSPAVDDTIEININPADIEWDTYRSSGAGGQNVNKVETGVRLRYSSKDPDTGEPIEFLIENTETRSQLMNRENAMRILRSKLYQRELEKRQALQAQLEGQKKKIEWGSQIRSYVFDDRRVKDHRTGYQTSDVDRVMDGEIDDFIKAYLMEFGASDAKKEA</sequence>
<dbReference type="SMART" id="SM00937">
    <property type="entry name" value="PCRF"/>
    <property type="match status" value="1"/>
</dbReference>
<evidence type="ECO:0000256" key="4">
    <source>
        <dbReference type="ARBA" id="ARBA00022917"/>
    </source>
</evidence>
<reference evidence="8" key="1">
    <citation type="journal article" date="2021" name="PeerJ">
        <title>Extensive microbial diversity within the chicken gut microbiome revealed by metagenomics and culture.</title>
        <authorList>
            <person name="Gilroy R."/>
            <person name="Ravi A."/>
            <person name="Getino M."/>
            <person name="Pursley I."/>
            <person name="Horton D.L."/>
            <person name="Alikhan N.F."/>
            <person name="Baker D."/>
            <person name="Gharbi K."/>
            <person name="Hall N."/>
            <person name="Watson M."/>
            <person name="Adriaenssens E.M."/>
            <person name="Foster-Nyarko E."/>
            <person name="Jarju S."/>
            <person name="Secka A."/>
            <person name="Antonio M."/>
            <person name="Oren A."/>
            <person name="Chaudhuri R.R."/>
            <person name="La Ragione R."/>
            <person name="Hildebrand F."/>
            <person name="Pallen M.J."/>
        </authorList>
    </citation>
    <scope>NUCLEOTIDE SEQUENCE</scope>
    <source>
        <strain evidence="8">ChiHjej11B10-19426</strain>
    </source>
</reference>
<dbReference type="GO" id="GO:0005737">
    <property type="term" value="C:cytoplasm"/>
    <property type="evidence" value="ECO:0007669"/>
    <property type="project" value="UniProtKB-SubCell"/>
</dbReference>
<comment type="caution">
    <text evidence="8">The sequence shown here is derived from an EMBL/GenBank/DDBJ whole genome shotgun (WGS) entry which is preliminary data.</text>
</comment>
<dbReference type="PROSITE" id="PS00745">
    <property type="entry name" value="RF_PROK_I"/>
    <property type="match status" value="1"/>
</dbReference>
<dbReference type="InterPro" id="IPR045853">
    <property type="entry name" value="Pep_chain_release_fac_I_sf"/>
</dbReference>
<evidence type="ECO:0000256" key="2">
    <source>
        <dbReference type="ARBA" id="ARBA00022481"/>
    </source>
</evidence>
<dbReference type="Gene3D" id="1.20.58.410">
    <property type="entry name" value="Release factor"/>
    <property type="match status" value="1"/>
</dbReference>
<dbReference type="Gene3D" id="3.30.70.1660">
    <property type="match status" value="1"/>
</dbReference>
<dbReference type="InterPro" id="IPR000352">
    <property type="entry name" value="Pep_chain_release_fac_I"/>
</dbReference>
<name>A0A9D2DEH7_9BACT</name>
<dbReference type="SUPFAM" id="SSF75620">
    <property type="entry name" value="Release factor"/>
    <property type="match status" value="1"/>
</dbReference>
<dbReference type="HAMAP" id="MF_00094">
    <property type="entry name" value="Rel_fac_2"/>
    <property type="match status" value="1"/>
</dbReference>
<evidence type="ECO:0000256" key="5">
    <source>
        <dbReference type="HAMAP-Rule" id="MF_00094"/>
    </source>
</evidence>
<comment type="similarity">
    <text evidence="1 5">Belongs to the prokaryotic/mitochondrial release factor family.</text>
</comment>
<accession>A0A9D2DEH7</accession>
<dbReference type="InterPro" id="IPR004374">
    <property type="entry name" value="PrfB"/>
</dbReference>
<feature type="modified residue" description="N5-methylglutamine" evidence="5">
    <location>
        <position position="246"/>
    </location>
</feature>
<organism evidence="8 9">
    <name type="scientific">Candidatus Tidjanibacter faecipullorum</name>
    <dbReference type="NCBI Taxonomy" id="2838766"/>
    <lineage>
        <taxon>Bacteria</taxon>
        <taxon>Pseudomonadati</taxon>
        <taxon>Bacteroidota</taxon>
        <taxon>Bacteroidia</taxon>
        <taxon>Bacteroidales</taxon>
        <taxon>Rikenellaceae</taxon>
        <taxon>Tidjanibacter</taxon>
    </lineage>
</organism>